<proteinExistence type="predicted"/>
<dbReference type="EMBL" id="JASPKY010000003">
    <property type="protein sequence ID" value="KAK9758825.1"/>
    <property type="molecule type" value="Genomic_DNA"/>
</dbReference>
<accession>A0AAW1NJN5</accession>
<dbReference type="Proteomes" id="UP001458880">
    <property type="component" value="Unassembled WGS sequence"/>
</dbReference>
<keyword evidence="2" id="KW-1185">Reference proteome</keyword>
<gene>
    <name evidence="1" type="ORF">QE152_g595</name>
</gene>
<name>A0AAW1NJN5_POPJA</name>
<organism evidence="1 2">
    <name type="scientific">Popillia japonica</name>
    <name type="common">Japanese beetle</name>
    <dbReference type="NCBI Taxonomy" id="7064"/>
    <lineage>
        <taxon>Eukaryota</taxon>
        <taxon>Metazoa</taxon>
        <taxon>Ecdysozoa</taxon>
        <taxon>Arthropoda</taxon>
        <taxon>Hexapoda</taxon>
        <taxon>Insecta</taxon>
        <taxon>Pterygota</taxon>
        <taxon>Neoptera</taxon>
        <taxon>Endopterygota</taxon>
        <taxon>Coleoptera</taxon>
        <taxon>Polyphaga</taxon>
        <taxon>Scarabaeiformia</taxon>
        <taxon>Scarabaeidae</taxon>
        <taxon>Rutelinae</taxon>
        <taxon>Popillia</taxon>
    </lineage>
</organism>
<comment type="caution">
    <text evidence="1">The sequence shown here is derived from an EMBL/GenBank/DDBJ whole genome shotgun (WGS) entry which is preliminary data.</text>
</comment>
<evidence type="ECO:0000313" key="2">
    <source>
        <dbReference type="Proteomes" id="UP001458880"/>
    </source>
</evidence>
<reference evidence="1 2" key="1">
    <citation type="journal article" date="2024" name="BMC Genomics">
        <title>De novo assembly and annotation of Popillia japonica's genome with initial clues to its potential as an invasive pest.</title>
        <authorList>
            <person name="Cucini C."/>
            <person name="Boschi S."/>
            <person name="Funari R."/>
            <person name="Cardaioli E."/>
            <person name="Iannotti N."/>
            <person name="Marturano G."/>
            <person name="Paoli F."/>
            <person name="Bruttini M."/>
            <person name="Carapelli A."/>
            <person name="Frati F."/>
            <person name="Nardi F."/>
        </authorList>
    </citation>
    <scope>NUCLEOTIDE SEQUENCE [LARGE SCALE GENOMIC DNA]</scope>
    <source>
        <strain evidence="1">DMR45628</strain>
    </source>
</reference>
<dbReference type="AlphaFoldDB" id="A0AAW1NJN5"/>
<evidence type="ECO:0000313" key="1">
    <source>
        <dbReference type="EMBL" id="KAK9758825.1"/>
    </source>
</evidence>
<protein>
    <submittedName>
        <fullName evidence="1">Uncharacterized protein</fullName>
    </submittedName>
</protein>
<sequence length="199" mass="22863">MLKNAPLAVKLDQTSGFNVDEVKTKQNQSFSRKVEAVIIHRIKTLDILVLELMSRKVDQPKIFRILALVLQKLQLKLIYETSAPQVYFQDIQKLQLKLIYETSAPQVSVQDIVDHTTSRIINAATKAEAKIGSSIRDCSDFHRSDVHDNVDEVKNKQDQPFSRKVEAVLINRIKTLEILVLELMSRLVKVNNWLKPFKD</sequence>